<dbReference type="Pfam" id="PF12937">
    <property type="entry name" value="F-box-like"/>
    <property type="match status" value="1"/>
</dbReference>
<gene>
    <name evidence="2" type="ORF">A0H81_07322</name>
</gene>
<reference evidence="2 3" key="1">
    <citation type="submission" date="2016-03" db="EMBL/GenBank/DDBJ databases">
        <title>Whole genome sequencing of Grifola frondosa 9006-11.</title>
        <authorList>
            <person name="Min B."/>
            <person name="Park H."/>
            <person name="Kim J.-G."/>
            <person name="Cho H."/>
            <person name="Oh Y.-L."/>
            <person name="Kong W.-S."/>
            <person name="Choi I.-G."/>
        </authorList>
    </citation>
    <scope>NUCLEOTIDE SEQUENCE [LARGE SCALE GENOMIC DNA]</scope>
    <source>
        <strain evidence="2 3">9006-11</strain>
    </source>
</reference>
<accession>A0A1C7MDZ4</accession>
<dbReference type="Proteomes" id="UP000092993">
    <property type="component" value="Unassembled WGS sequence"/>
</dbReference>
<dbReference type="InterPro" id="IPR032675">
    <property type="entry name" value="LRR_dom_sf"/>
</dbReference>
<comment type="caution">
    <text evidence="2">The sequence shown here is derived from an EMBL/GenBank/DDBJ whole genome shotgun (WGS) entry which is preliminary data.</text>
</comment>
<feature type="domain" description="F-box" evidence="1">
    <location>
        <begin position="169"/>
        <end position="221"/>
    </location>
</feature>
<keyword evidence="3" id="KW-1185">Reference proteome</keyword>
<dbReference type="Gene3D" id="1.20.1280.50">
    <property type="match status" value="1"/>
</dbReference>
<dbReference type="EMBL" id="LUGG01000007">
    <property type="protein sequence ID" value="OBZ73194.1"/>
    <property type="molecule type" value="Genomic_DNA"/>
</dbReference>
<dbReference type="InterPro" id="IPR001810">
    <property type="entry name" value="F-box_dom"/>
</dbReference>
<sequence>MISNKHTPALRMFTSTISFDQSSQAAAPGSRPLTFWILKLKTLSNAPIFRQASSSLQSLMTRKSMSRVYTTMSEIASDSTCRRIRLTIIRMEQPTRVLQSEAMNSPQTPPEDTVVTVLAGSPLRTPQQTMQDGTPFFQPRARKLQNPSHILLNTVSTARCPLDYSGAVHSLPAELLIKIFKDVPGPVMDVDITMWQSSCQKTSDLIPLTLVCRQWRDVVVSAPELRLSICGRISWLLLSQSRDPAQTFVTSWKRIPPVKLLHSDAVSRIRELHWTLNLDYSMPAHVLFEKHVPLLEFFTLRRGGSDSLEFPSGRMFKGATPRLKYMCIDGVRWLPCNLNKFPALTHISLSRIRYEPPESMLKDLLVLLKNTPNLEDLVLEECSFPEGYVPARAIPLRRLRILTVSDSWGPCDVINLLSHLTLDCNVAITVNISTPPFFALAPRLLRWMADIVGTPTKLSVVEIPFNPSITLSVEGPSCRMRYLIRHDRDFKRAEFYCMLFEELPVSNLRSVCLDYGNFSDMAVECSRAALQSPFPNLETLVIDGITLAGSLNLRHLANTNVPVHTFFDSDLVAIRQPVVLDRAAFPKLTTLRVICGSAVWDQFWEIKPEDLAVIKEMRDQGGVVFKHLIIESPTSREEAARGLSKEVAALFESIEFESPGVPCVEVTYACKKPWTVKWPTW</sequence>
<evidence type="ECO:0000313" key="3">
    <source>
        <dbReference type="Proteomes" id="UP000092993"/>
    </source>
</evidence>
<dbReference type="STRING" id="5627.A0A1C7MDZ4"/>
<dbReference type="AlphaFoldDB" id="A0A1C7MDZ4"/>
<organism evidence="2 3">
    <name type="scientific">Grifola frondosa</name>
    <name type="common">Maitake</name>
    <name type="synonym">Polyporus frondosus</name>
    <dbReference type="NCBI Taxonomy" id="5627"/>
    <lineage>
        <taxon>Eukaryota</taxon>
        <taxon>Fungi</taxon>
        <taxon>Dikarya</taxon>
        <taxon>Basidiomycota</taxon>
        <taxon>Agaricomycotina</taxon>
        <taxon>Agaricomycetes</taxon>
        <taxon>Polyporales</taxon>
        <taxon>Grifolaceae</taxon>
        <taxon>Grifola</taxon>
    </lineage>
</organism>
<dbReference type="SUPFAM" id="SSF52047">
    <property type="entry name" value="RNI-like"/>
    <property type="match status" value="1"/>
</dbReference>
<dbReference type="OrthoDB" id="3193283at2759"/>
<evidence type="ECO:0000259" key="1">
    <source>
        <dbReference type="Pfam" id="PF12937"/>
    </source>
</evidence>
<dbReference type="Gene3D" id="3.80.10.10">
    <property type="entry name" value="Ribonuclease Inhibitor"/>
    <property type="match status" value="1"/>
</dbReference>
<name>A0A1C7MDZ4_GRIFR</name>
<protein>
    <recommendedName>
        <fullName evidence="1">F-box domain-containing protein</fullName>
    </recommendedName>
</protein>
<evidence type="ECO:0000313" key="2">
    <source>
        <dbReference type="EMBL" id="OBZ73194.1"/>
    </source>
</evidence>
<proteinExistence type="predicted"/>